<dbReference type="Proteomes" id="UP001627154">
    <property type="component" value="Unassembled WGS sequence"/>
</dbReference>
<organism evidence="1 2">
    <name type="scientific">Trichogramma kaykai</name>
    <dbReference type="NCBI Taxonomy" id="54128"/>
    <lineage>
        <taxon>Eukaryota</taxon>
        <taxon>Metazoa</taxon>
        <taxon>Ecdysozoa</taxon>
        <taxon>Arthropoda</taxon>
        <taxon>Hexapoda</taxon>
        <taxon>Insecta</taxon>
        <taxon>Pterygota</taxon>
        <taxon>Neoptera</taxon>
        <taxon>Endopterygota</taxon>
        <taxon>Hymenoptera</taxon>
        <taxon>Apocrita</taxon>
        <taxon>Proctotrupomorpha</taxon>
        <taxon>Chalcidoidea</taxon>
        <taxon>Trichogrammatidae</taxon>
        <taxon>Trichogramma</taxon>
    </lineage>
</organism>
<sequence>MSANAICYEHYEVVNYRSTAKKESPRPIQITLKYASIGVERHRACVHQRKLYEAHTRCTRSLVGRGVRDIYCAYLREDAYVAAAARCSYCCTLEMLFFNNLPSSGQYDRDSAGKHVKLTVSLLVLGYT</sequence>
<dbReference type="AlphaFoldDB" id="A0ABD2VVE1"/>
<evidence type="ECO:0000313" key="1">
    <source>
        <dbReference type="EMBL" id="KAL3384670.1"/>
    </source>
</evidence>
<reference evidence="1 2" key="1">
    <citation type="journal article" date="2024" name="bioRxiv">
        <title>A reference genome for Trichogramma kaykai: A tiny desert-dwelling parasitoid wasp with competing sex-ratio distorters.</title>
        <authorList>
            <person name="Culotta J."/>
            <person name="Lindsey A.R."/>
        </authorList>
    </citation>
    <scope>NUCLEOTIDE SEQUENCE [LARGE SCALE GENOMIC DNA]</scope>
    <source>
        <strain evidence="1 2">KSX58</strain>
    </source>
</reference>
<gene>
    <name evidence="1" type="ORF">TKK_019754</name>
</gene>
<protein>
    <submittedName>
        <fullName evidence="1">Uncharacterized protein</fullName>
    </submittedName>
</protein>
<comment type="caution">
    <text evidence="1">The sequence shown here is derived from an EMBL/GenBank/DDBJ whole genome shotgun (WGS) entry which is preliminary data.</text>
</comment>
<name>A0ABD2VVE1_9HYME</name>
<keyword evidence="2" id="KW-1185">Reference proteome</keyword>
<accession>A0ABD2VVE1</accession>
<evidence type="ECO:0000313" key="2">
    <source>
        <dbReference type="Proteomes" id="UP001627154"/>
    </source>
</evidence>
<proteinExistence type="predicted"/>
<dbReference type="EMBL" id="JBJJXI010000170">
    <property type="protein sequence ID" value="KAL3384670.1"/>
    <property type="molecule type" value="Genomic_DNA"/>
</dbReference>